<feature type="domain" description="Aminoacyl-transfer RNA synthetases class-II family profile" evidence="12">
    <location>
        <begin position="179"/>
        <end position="490"/>
    </location>
</feature>
<keyword evidence="6 10" id="KW-0694">RNA-binding</keyword>
<dbReference type="InterPro" id="IPR006195">
    <property type="entry name" value="aa-tRNA-synth_II"/>
</dbReference>
<dbReference type="Gene3D" id="2.40.50.140">
    <property type="entry name" value="Nucleic acid-binding proteins"/>
    <property type="match status" value="2"/>
</dbReference>
<dbReference type="PANTHER" id="PTHR42918">
    <property type="entry name" value="LYSYL-TRNA SYNTHETASE"/>
    <property type="match status" value="1"/>
</dbReference>
<dbReference type="InterPro" id="IPR018149">
    <property type="entry name" value="Lys-tRNA-synth_II_C"/>
</dbReference>
<feature type="binding site" evidence="9">
    <location>
        <position position="413"/>
    </location>
    <ligand>
        <name>Mg(2+)</name>
        <dbReference type="ChEBI" id="CHEBI:18420"/>
        <label>1</label>
    </ligand>
</feature>
<dbReference type="PANTHER" id="PTHR42918:SF15">
    <property type="entry name" value="LYSINE--TRNA LIGASE, CHLOROPLASTIC_MITOCHONDRIAL"/>
    <property type="match status" value="1"/>
</dbReference>
<evidence type="ECO:0000256" key="5">
    <source>
        <dbReference type="ARBA" id="ARBA00022840"/>
    </source>
</evidence>
<evidence type="ECO:0000256" key="10">
    <source>
        <dbReference type="PROSITE-ProRule" id="PRU00209"/>
    </source>
</evidence>
<dbReference type="PRINTS" id="PR00982">
    <property type="entry name" value="TRNASYNTHLYS"/>
</dbReference>
<dbReference type="Pfam" id="PF00152">
    <property type="entry name" value="tRNA-synt_2"/>
    <property type="match status" value="1"/>
</dbReference>
<evidence type="ECO:0000256" key="7">
    <source>
        <dbReference type="ARBA" id="ARBA00023146"/>
    </source>
</evidence>
<evidence type="ECO:0000313" key="14">
    <source>
        <dbReference type="EMBL" id="MCB7388681.1"/>
    </source>
</evidence>
<evidence type="ECO:0000256" key="2">
    <source>
        <dbReference type="ARBA" id="ARBA00022598"/>
    </source>
</evidence>
<dbReference type="GO" id="GO:0004824">
    <property type="term" value="F:lysine-tRNA ligase activity"/>
    <property type="evidence" value="ECO:0007669"/>
    <property type="project" value="UniProtKB-EC"/>
</dbReference>
<evidence type="ECO:0000259" key="12">
    <source>
        <dbReference type="PROSITE" id="PS50862"/>
    </source>
</evidence>
<dbReference type="InterPro" id="IPR004365">
    <property type="entry name" value="NA-bd_OB_tRNA"/>
</dbReference>
<dbReference type="EC" id="6.1.1.6" evidence="9"/>
<dbReference type="Pfam" id="PF01336">
    <property type="entry name" value="tRNA_anti-codon"/>
    <property type="match status" value="1"/>
</dbReference>
<evidence type="ECO:0000256" key="4">
    <source>
        <dbReference type="ARBA" id="ARBA00022741"/>
    </source>
</evidence>
<dbReference type="InterPro" id="IPR045864">
    <property type="entry name" value="aa-tRNA-synth_II/BPL/LPL"/>
</dbReference>
<dbReference type="NCBIfam" id="NF001756">
    <property type="entry name" value="PRK00484.1"/>
    <property type="match status" value="1"/>
</dbReference>
<accession>A0ABS8DJR3</accession>
<dbReference type="CDD" id="cd04322">
    <property type="entry name" value="LysRS_N"/>
    <property type="match status" value="1"/>
</dbReference>
<gene>
    <name evidence="9 14" type="primary">lysS</name>
    <name evidence="14" type="ORF">LIZ65_15440</name>
</gene>
<dbReference type="InterPro" id="IPR004364">
    <property type="entry name" value="Aa-tRNA-synt_II"/>
</dbReference>
<dbReference type="InterPro" id="IPR002313">
    <property type="entry name" value="Lys-tRNA-ligase_II"/>
</dbReference>
<dbReference type="SUPFAM" id="SSF55681">
    <property type="entry name" value="Class II aaRS and biotin synthetases"/>
    <property type="match status" value="1"/>
</dbReference>
<dbReference type="Gene3D" id="3.30.930.10">
    <property type="entry name" value="Bira Bifunctional Protein, Domain 2"/>
    <property type="match status" value="1"/>
</dbReference>
<reference evidence="14 15" key="1">
    <citation type="submission" date="2021-10" db="EMBL/GenBank/DDBJ databases">
        <title>Collection of gut derived symbiotic bacterial strains cultured from healthy donors.</title>
        <authorList>
            <person name="Lin H."/>
            <person name="Littmann E."/>
            <person name="Kohout C."/>
            <person name="Pamer E.G."/>
        </authorList>
    </citation>
    <scope>NUCLEOTIDE SEQUENCE [LARGE SCALE GENOMIC DNA]</scope>
    <source>
        <strain evidence="14 15">DFI.1.165</strain>
    </source>
</reference>
<keyword evidence="1 10" id="KW-0820">tRNA-binding</keyword>
<evidence type="ECO:0000256" key="6">
    <source>
        <dbReference type="ARBA" id="ARBA00022884"/>
    </source>
</evidence>
<keyword evidence="7 9" id="KW-0030">Aminoacyl-tRNA synthetase</keyword>
<dbReference type="InterPro" id="IPR044136">
    <property type="entry name" value="Lys-tRNA-ligase_II_N"/>
</dbReference>
<dbReference type="CDD" id="cd00775">
    <property type="entry name" value="LysRS_core"/>
    <property type="match status" value="1"/>
</dbReference>
<dbReference type="Proteomes" id="UP001299546">
    <property type="component" value="Unassembled WGS sequence"/>
</dbReference>
<keyword evidence="5 9" id="KW-0067">ATP-binding</keyword>
<evidence type="ECO:0000313" key="15">
    <source>
        <dbReference type="Proteomes" id="UP001299546"/>
    </source>
</evidence>
<keyword evidence="9" id="KW-0648">Protein biosynthesis</keyword>
<dbReference type="RefSeq" id="WP_227183728.1">
    <property type="nucleotide sequence ID" value="NZ_JAJCIQ010000013.1"/>
</dbReference>
<dbReference type="Pfam" id="PF01588">
    <property type="entry name" value="tRNA_bind"/>
    <property type="match status" value="1"/>
</dbReference>
<comment type="cofactor">
    <cofactor evidence="9 11">
        <name>Mg(2+)</name>
        <dbReference type="ChEBI" id="CHEBI:18420"/>
    </cofactor>
    <text evidence="9 11">Binds 3 Mg(2+) ions per subunit.</text>
</comment>
<dbReference type="InterPro" id="IPR002547">
    <property type="entry name" value="tRNA-bd_dom"/>
</dbReference>
<dbReference type="PROSITE" id="PS50862">
    <property type="entry name" value="AA_TRNA_LIGASE_II"/>
    <property type="match status" value="1"/>
</dbReference>
<proteinExistence type="inferred from homology"/>
<protein>
    <recommendedName>
        <fullName evidence="9">Lysine--tRNA ligase</fullName>
        <ecNumber evidence="9">6.1.1.6</ecNumber>
    </recommendedName>
    <alternativeName>
        <fullName evidence="9">Lysyl-tRNA synthetase</fullName>
        <shortName evidence="9">LysRS</shortName>
    </alternativeName>
</protein>
<comment type="subcellular location">
    <subcellularLocation>
        <location evidence="9">Cytoplasm</location>
    </subcellularLocation>
</comment>
<evidence type="ECO:0000256" key="9">
    <source>
        <dbReference type="HAMAP-Rule" id="MF_00252"/>
    </source>
</evidence>
<dbReference type="PROSITE" id="PS50886">
    <property type="entry name" value="TRBD"/>
    <property type="match status" value="1"/>
</dbReference>
<comment type="catalytic activity">
    <reaction evidence="8 9 11">
        <text>tRNA(Lys) + L-lysine + ATP = L-lysyl-tRNA(Lys) + AMP + diphosphate</text>
        <dbReference type="Rhea" id="RHEA:20792"/>
        <dbReference type="Rhea" id="RHEA-COMP:9696"/>
        <dbReference type="Rhea" id="RHEA-COMP:9697"/>
        <dbReference type="ChEBI" id="CHEBI:30616"/>
        <dbReference type="ChEBI" id="CHEBI:32551"/>
        <dbReference type="ChEBI" id="CHEBI:33019"/>
        <dbReference type="ChEBI" id="CHEBI:78442"/>
        <dbReference type="ChEBI" id="CHEBI:78529"/>
        <dbReference type="ChEBI" id="CHEBI:456215"/>
        <dbReference type="EC" id="6.1.1.6"/>
    </reaction>
</comment>
<keyword evidence="15" id="KW-1185">Reference proteome</keyword>
<keyword evidence="9" id="KW-0963">Cytoplasm</keyword>
<feature type="domain" description="TRNA-binding" evidence="13">
    <location>
        <begin position="542"/>
        <end position="647"/>
    </location>
</feature>
<organism evidence="14 15">
    <name type="scientific">Bariatricus massiliensis</name>
    <dbReference type="NCBI Taxonomy" id="1745713"/>
    <lineage>
        <taxon>Bacteria</taxon>
        <taxon>Bacillati</taxon>
        <taxon>Bacillota</taxon>
        <taxon>Clostridia</taxon>
        <taxon>Lachnospirales</taxon>
        <taxon>Lachnospiraceae</taxon>
        <taxon>Bariatricus</taxon>
    </lineage>
</organism>
<keyword evidence="4 9" id="KW-0547">Nucleotide-binding</keyword>
<keyword evidence="9 11" id="KW-0460">Magnesium</keyword>
<comment type="similarity">
    <text evidence="9">Belongs to the class-II aminoacyl-tRNA synthetase family.</text>
</comment>
<sequence length="647" mass="73682">MAAQQNNGQEPDLNQLRKVRREKLAELQTSGKNPFEITKYDVTHHSQEIKDRFDEMEGQTVTLAGRMMSKRVMGKASFCNIQDLQGNMQSYVARDSIGEEEYKAFKKMDIGDIVGLKGEVFRTKTGEISIHAAEVTLLSKSLQVLPEKFHGLTDTDIRYRQRYVDLIMNPEVKDTFIKRSKILSAIRKYLDGQGFMEVETPMLVSNAGGAAARPFETHFNALGEDFKLRISLELYLKRLIVGGMERVYEIGRVFRNEGLDTRHNPEFTLMELYQAFTDYNGMMDLTENLYRHVAQEVLGTTKIVYNGVEMDLGRPFERITMVDAVKKYAGVDWNEVNTLEEARALADEHHVEYEERHKKGDILSLFFEEFAEEHLIQPTFVMDHPIEISPLTKKKPENPEYVERFEFFMNGWEMANAYSELNDPIDQRERFKAQEELLAQGDEEANTTDEDFLNALEIGMPPTGGIGFGIDRMCMLLTDSAAIRDVLLFPTMKSLGDVNKKNDVNNTASEAPEKNVKTESEKIDFSKVKIEPLFEEMVDFDTFSKSDFRAVKVKECVAVPKSKKLLQFTLDDGTGTDRTILSGIHSFYEPEELVGKTLIAITNLPPRAMMGIDSCGMLLSAIHEEEGEEKLHLLMVDDHIPAGAKLY</sequence>
<dbReference type="NCBIfam" id="TIGR00499">
    <property type="entry name" value="lysS_bact"/>
    <property type="match status" value="1"/>
</dbReference>
<dbReference type="HAMAP" id="MF_00252">
    <property type="entry name" value="Lys_tRNA_synth_class2"/>
    <property type="match status" value="1"/>
</dbReference>
<name>A0ABS8DJR3_9FIRM</name>
<evidence type="ECO:0000256" key="8">
    <source>
        <dbReference type="ARBA" id="ARBA00048573"/>
    </source>
</evidence>
<keyword evidence="2 9" id="KW-0436">Ligase</keyword>
<dbReference type="InterPro" id="IPR012340">
    <property type="entry name" value="NA-bd_OB-fold"/>
</dbReference>
<dbReference type="SUPFAM" id="SSF50249">
    <property type="entry name" value="Nucleic acid-binding proteins"/>
    <property type="match status" value="2"/>
</dbReference>
<feature type="binding site" evidence="9">
    <location>
        <position position="406"/>
    </location>
    <ligand>
        <name>Mg(2+)</name>
        <dbReference type="ChEBI" id="CHEBI:18420"/>
        <label>1</label>
    </ligand>
</feature>
<feature type="binding site" evidence="9">
    <location>
        <position position="413"/>
    </location>
    <ligand>
        <name>Mg(2+)</name>
        <dbReference type="ChEBI" id="CHEBI:18420"/>
        <label>2</label>
    </ligand>
</feature>
<evidence type="ECO:0000256" key="3">
    <source>
        <dbReference type="ARBA" id="ARBA00022723"/>
    </source>
</evidence>
<keyword evidence="3 9" id="KW-0479">Metal-binding</keyword>
<dbReference type="EMBL" id="JAJCIS010000013">
    <property type="protein sequence ID" value="MCB7388681.1"/>
    <property type="molecule type" value="Genomic_DNA"/>
</dbReference>
<evidence type="ECO:0000256" key="1">
    <source>
        <dbReference type="ARBA" id="ARBA00022555"/>
    </source>
</evidence>
<comment type="caution">
    <text evidence="14">The sequence shown here is derived from an EMBL/GenBank/DDBJ whole genome shotgun (WGS) entry which is preliminary data.</text>
</comment>
<evidence type="ECO:0000259" key="13">
    <source>
        <dbReference type="PROSITE" id="PS50886"/>
    </source>
</evidence>
<evidence type="ECO:0000256" key="11">
    <source>
        <dbReference type="RuleBase" id="RU000336"/>
    </source>
</evidence>
<comment type="subunit">
    <text evidence="9">Homodimer.</text>
</comment>